<evidence type="ECO:0000313" key="9">
    <source>
        <dbReference type="Proteomes" id="UP000236725"/>
    </source>
</evidence>
<evidence type="ECO:0000256" key="1">
    <source>
        <dbReference type="ARBA" id="ARBA00000632"/>
    </source>
</evidence>
<accession>A0A8G2BWD5</accession>
<dbReference type="HAMAP" id="MF_04110">
    <property type="entry name" value="ENDOLYSIN_T4"/>
    <property type="match status" value="1"/>
</dbReference>
<evidence type="ECO:0000256" key="6">
    <source>
        <dbReference type="ARBA" id="ARBA00023295"/>
    </source>
</evidence>
<dbReference type="Pfam" id="PF00959">
    <property type="entry name" value="Phage_lysozyme"/>
    <property type="match status" value="1"/>
</dbReference>
<evidence type="ECO:0000256" key="3">
    <source>
        <dbReference type="ARBA" id="ARBA00022638"/>
    </source>
</evidence>
<reference evidence="8 9" key="1">
    <citation type="submission" date="2016-10" db="EMBL/GenBank/DDBJ databases">
        <authorList>
            <person name="Varghese N."/>
            <person name="Submissions S."/>
        </authorList>
    </citation>
    <scope>NUCLEOTIDE SEQUENCE [LARGE SCALE GENOMIC DNA]</scope>
    <source>
        <strain evidence="8 9">DSM 29073</strain>
    </source>
</reference>
<comment type="catalytic activity">
    <reaction evidence="1 7">
        <text>Hydrolysis of (1-&gt;4)-beta-linkages between N-acetylmuramic acid and N-acetyl-D-glucosamine residues in a peptidoglycan and between N-acetyl-D-glucosamine residues in chitodextrins.</text>
        <dbReference type="EC" id="3.2.1.17"/>
    </reaction>
</comment>
<name>A0A8G2BWD5_9BACT</name>
<keyword evidence="6 7" id="KW-0326">Glycosidase</keyword>
<organism evidence="8 9">
    <name type="scientific">Parabacteroides chinchillae</name>
    <dbReference type="NCBI Taxonomy" id="871327"/>
    <lineage>
        <taxon>Bacteria</taxon>
        <taxon>Pseudomonadati</taxon>
        <taxon>Bacteroidota</taxon>
        <taxon>Bacteroidia</taxon>
        <taxon>Bacteroidales</taxon>
        <taxon>Tannerellaceae</taxon>
        <taxon>Parabacteroides</taxon>
    </lineage>
</organism>
<dbReference type="GO" id="GO:0009253">
    <property type="term" value="P:peptidoglycan catabolic process"/>
    <property type="evidence" value="ECO:0007669"/>
    <property type="project" value="InterPro"/>
</dbReference>
<comment type="similarity">
    <text evidence="7">Belongs to the glycosyl hydrolase 24 family.</text>
</comment>
<evidence type="ECO:0000313" key="8">
    <source>
        <dbReference type="EMBL" id="SEF86206.1"/>
    </source>
</evidence>
<dbReference type="RefSeq" id="WP_103983307.1">
    <property type="nucleotide sequence ID" value="NZ_FNVS01000008.1"/>
</dbReference>
<dbReference type="InterPro" id="IPR051018">
    <property type="entry name" value="Bacteriophage_GH24"/>
</dbReference>
<dbReference type="GO" id="GO:0003796">
    <property type="term" value="F:lysozyme activity"/>
    <property type="evidence" value="ECO:0007669"/>
    <property type="project" value="UniProtKB-EC"/>
</dbReference>
<keyword evidence="2 7" id="KW-0929">Antimicrobial</keyword>
<dbReference type="AlphaFoldDB" id="A0A8G2BWD5"/>
<gene>
    <name evidence="8" type="ORF">SAMN05444001_108111</name>
</gene>
<dbReference type="GO" id="GO:0016998">
    <property type="term" value="P:cell wall macromolecule catabolic process"/>
    <property type="evidence" value="ECO:0007669"/>
    <property type="project" value="InterPro"/>
</dbReference>
<evidence type="ECO:0000256" key="5">
    <source>
        <dbReference type="ARBA" id="ARBA00023200"/>
    </source>
</evidence>
<dbReference type="InterPro" id="IPR033907">
    <property type="entry name" value="Endolysin_autolysin"/>
</dbReference>
<dbReference type="PANTHER" id="PTHR38107:SF3">
    <property type="entry name" value="LYSOZYME RRRD-RELATED"/>
    <property type="match status" value="1"/>
</dbReference>
<keyword evidence="4 7" id="KW-0378">Hydrolase</keyword>
<dbReference type="GO" id="GO:0042742">
    <property type="term" value="P:defense response to bacterium"/>
    <property type="evidence" value="ECO:0007669"/>
    <property type="project" value="UniProtKB-KW"/>
</dbReference>
<dbReference type="InterPro" id="IPR034690">
    <property type="entry name" value="Endolysin_T4_type"/>
</dbReference>
<dbReference type="Proteomes" id="UP000236725">
    <property type="component" value="Unassembled WGS sequence"/>
</dbReference>
<protein>
    <recommendedName>
        <fullName evidence="7">Lysozyme</fullName>
        <ecNumber evidence="7">3.2.1.17</ecNumber>
    </recommendedName>
</protein>
<dbReference type="InterPro" id="IPR023347">
    <property type="entry name" value="Lysozyme_dom_sf"/>
</dbReference>
<dbReference type="GO" id="GO:0031640">
    <property type="term" value="P:killing of cells of another organism"/>
    <property type="evidence" value="ECO:0007669"/>
    <property type="project" value="UniProtKB-KW"/>
</dbReference>
<dbReference type="EMBL" id="FNVS01000008">
    <property type="protein sequence ID" value="SEF86206.1"/>
    <property type="molecule type" value="Genomic_DNA"/>
</dbReference>
<dbReference type="EC" id="3.2.1.17" evidence="7"/>
<proteinExistence type="inferred from homology"/>
<sequence length="141" mass="15848">MRTGYKGINLIKSFESLRQEAYKCPAGVWTIGYGHTKGVKPGDKIDEQEAEQLLAEDLRQFEAVVNRECPGINQNQFDALVSFCFNVGTGSFIKSTLLKCVKANPLNTNIRHEFSRWNKSGGMVLAGLIRRRKAEADLYFS</sequence>
<evidence type="ECO:0000256" key="4">
    <source>
        <dbReference type="ARBA" id="ARBA00022801"/>
    </source>
</evidence>
<keyword evidence="3 7" id="KW-0081">Bacteriolytic enzyme</keyword>
<dbReference type="InterPro" id="IPR002196">
    <property type="entry name" value="Glyco_hydro_24"/>
</dbReference>
<dbReference type="CDD" id="cd00737">
    <property type="entry name" value="lyz_endolysin_autolysin"/>
    <property type="match status" value="1"/>
</dbReference>
<dbReference type="PANTHER" id="PTHR38107">
    <property type="match status" value="1"/>
</dbReference>
<evidence type="ECO:0000256" key="2">
    <source>
        <dbReference type="ARBA" id="ARBA00022529"/>
    </source>
</evidence>
<dbReference type="SUPFAM" id="SSF53955">
    <property type="entry name" value="Lysozyme-like"/>
    <property type="match status" value="1"/>
</dbReference>
<evidence type="ECO:0000256" key="7">
    <source>
        <dbReference type="RuleBase" id="RU003788"/>
    </source>
</evidence>
<comment type="caution">
    <text evidence="8">The sequence shown here is derived from an EMBL/GenBank/DDBJ whole genome shotgun (WGS) entry which is preliminary data.</text>
</comment>
<dbReference type="Gene3D" id="1.10.530.40">
    <property type="match status" value="1"/>
</dbReference>
<keyword evidence="5" id="KW-1035">Host cytoplasm</keyword>
<dbReference type="InterPro" id="IPR023346">
    <property type="entry name" value="Lysozyme-like_dom_sf"/>
</dbReference>
<keyword evidence="9" id="KW-1185">Reference proteome</keyword>